<dbReference type="AlphaFoldDB" id="A0A6H1U4L4"/>
<dbReference type="Proteomes" id="UP000500857">
    <property type="component" value="Chromosome"/>
</dbReference>
<protein>
    <submittedName>
        <fullName evidence="1">Uncharacterized protein</fullName>
    </submittedName>
</protein>
<dbReference type="RefSeq" id="WP_168571512.1">
    <property type="nucleotide sequence ID" value="NZ_CP051167.1"/>
</dbReference>
<gene>
    <name evidence="1" type="ORF">HCG48_24475</name>
</gene>
<dbReference type="KEGG" id="oxy:HCG48_24475"/>
<sequence>MESPLSRKRYCGGGGRQLVAILKSDRPRDWILNIVPSKNYVMASLNGVMLDEKMCDFHKSSIAAFAIATNFIGV</sequence>
<reference evidence="1 2" key="1">
    <citation type="submission" date="2020-04" db="EMBL/GenBank/DDBJ databases">
        <authorList>
            <person name="Basu S."/>
            <person name="Maruthanayagam V."/>
            <person name="Chakraborty S."/>
            <person name="Pramanik A."/>
            <person name="Mukherjee J."/>
            <person name="Brink B."/>
        </authorList>
    </citation>
    <scope>NUCLEOTIDE SEQUENCE [LARGE SCALE GENOMIC DNA]</scope>
    <source>
        <strain evidence="1 2">AP17</strain>
    </source>
</reference>
<dbReference type="EMBL" id="CP051167">
    <property type="protein sequence ID" value="QIZ73366.1"/>
    <property type="molecule type" value="Genomic_DNA"/>
</dbReference>
<proteinExistence type="predicted"/>
<organism evidence="1 2">
    <name type="scientific">Oxynema aestuarii AP17</name>
    <dbReference type="NCBI Taxonomy" id="2064643"/>
    <lineage>
        <taxon>Bacteria</taxon>
        <taxon>Bacillati</taxon>
        <taxon>Cyanobacteriota</taxon>
        <taxon>Cyanophyceae</taxon>
        <taxon>Oscillatoriophycideae</taxon>
        <taxon>Oscillatoriales</taxon>
        <taxon>Oscillatoriaceae</taxon>
        <taxon>Oxynema</taxon>
        <taxon>Oxynema aestuarii</taxon>
    </lineage>
</organism>
<keyword evidence="2" id="KW-1185">Reference proteome</keyword>
<evidence type="ECO:0000313" key="2">
    <source>
        <dbReference type="Proteomes" id="UP000500857"/>
    </source>
</evidence>
<name>A0A6H1U4L4_9CYAN</name>
<evidence type="ECO:0000313" key="1">
    <source>
        <dbReference type="EMBL" id="QIZ73366.1"/>
    </source>
</evidence>
<accession>A0A6H1U4L4</accession>